<dbReference type="PROSITE" id="PS50005">
    <property type="entry name" value="TPR"/>
    <property type="match status" value="2"/>
</dbReference>
<dbReference type="InterPro" id="IPR028796">
    <property type="entry name" value="BBS8"/>
</dbReference>
<dbReference type="STRING" id="131310.A0A0N4ZJ99"/>
<dbReference type="Gene3D" id="1.25.40.10">
    <property type="entry name" value="Tetratricopeptide repeat domain"/>
    <property type="match status" value="2"/>
</dbReference>
<reference evidence="4" key="1">
    <citation type="submission" date="2017-02" db="UniProtKB">
        <authorList>
            <consortium name="WormBaseParasite"/>
        </authorList>
    </citation>
    <scope>IDENTIFICATION</scope>
</reference>
<keyword evidence="3" id="KW-1185">Reference proteome</keyword>
<dbReference type="PANTHER" id="PTHR44177:SF1">
    <property type="entry name" value="TETRATRICOPEPTIDE REPEAT PROTEIN 8"/>
    <property type="match status" value="1"/>
</dbReference>
<dbReference type="GO" id="GO:0034464">
    <property type="term" value="C:BBSome"/>
    <property type="evidence" value="ECO:0007669"/>
    <property type="project" value="InterPro"/>
</dbReference>
<evidence type="ECO:0000313" key="3">
    <source>
        <dbReference type="Proteomes" id="UP000038045"/>
    </source>
</evidence>
<organism evidence="3 4">
    <name type="scientific">Parastrongyloides trichosuri</name>
    <name type="common">Possum-specific nematode worm</name>
    <dbReference type="NCBI Taxonomy" id="131310"/>
    <lineage>
        <taxon>Eukaryota</taxon>
        <taxon>Metazoa</taxon>
        <taxon>Ecdysozoa</taxon>
        <taxon>Nematoda</taxon>
        <taxon>Chromadorea</taxon>
        <taxon>Rhabditida</taxon>
        <taxon>Tylenchina</taxon>
        <taxon>Panagrolaimomorpha</taxon>
        <taxon>Strongyloidoidea</taxon>
        <taxon>Strongyloididae</taxon>
        <taxon>Parastrongyloides</taxon>
    </lineage>
</organism>
<dbReference type="AlphaFoldDB" id="A0A0N4ZJ99"/>
<evidence type="ECO:0000313" key="4">
    <source>
        <dbReference type="WBParaSite" id="PTRK_0000800400.1"/>
    </source>
</evidence>
<dbReference type="WBParaSite" id="PTRK_0000800400.1">
    <property type="protein sequence ID" value="PTRK_0000800400.1"/>
    <property type="gene ID" value="PTRK_0000800400"/>
</dbReference>
<feature type="compositionally biased region" description="Polar residues" evidence="2">
    <location>
        <begin position="84"/>
        <end position="100"/>
    </location>
</feature>
<proteinExistence type="predicted"/>
<dbReference type="InterPro" id="IPR011990">
    <property type="entry name" value="TPR-like_helical_dom_sf"/>
</dbReference>
<feature type="repeat" description="TPR" evidence="1">
    <location>
        <begin position="421"/>
        <end position="454"/>
    </location>
</feature>
<dbReference type="Pfam" id="PF13181">
    <property type="entry name" value="TPR_8"/>
    <property type="match status" value="3"/>
</dbReference>
<evidence type="ECO:0000256" key="1">
    <source>
        <dbReference type="PROSITE-ProRule" id="PRU00339"/>
    </source>
</evidence>
<keyword evidence="1" id="KW-0802">TPR repeat</keyword>
<dbReference type="SMART" id="SM00028">
    <property type="entry name" value="TPR"/>
    <property type="match status" value="7"/>
</dbReference>
<dbReference type="Pfam" id="PF00515">
    <property type="entry name" value="TPR_1"/>
    <property type="match status" value="1"/>
</dbReference>
<dbReference type="SUPFAM" id="SSF48452">
    <property type="entry name" value="TPR-like"/>
    <property type="match status" value="1"/>
</dbReference>
<dbReference type="InterPro" id="IPR019734">
    <property type="entry name" value="TPR_rpt"/>
</dbReference>
<feature type="region of interest" description="Disordered" evidence="2">
    <location>
        <begin position="81"/>
        <end position="101"/>
    </location>
</feature>
<dbReference type="Proteomes" id="UP000038045">
    <property type="component" value="Unplaced"/>
</dbReference>
<dbReference type="GO" id="GO:1905515">
    <property type="term" value="P:non-motile cilium assembly"/>
    <property type="evidence" value="ECO:0007669"/>
    <property type="project" value="InterPro"/>
</dbReference>
<evidence type="ECO:0000256" key="2">
    <source>
        <dbReference type="SAM" id="MobiDB-lite"/>
    </source>
</evidence>
<dbReference type="GO" id="GO:0097730">
    <property type="term" value="C:non-motile cilium"/>
    <property type="evidence" value="ECO:0007669"/>
    <property type="project" value="TreeGrafter"/>
</dbReference>
<dbReference type="CDD" id="cd21341">
    <property type="entry name" value="TTC8_N"/>
    <property type="match status" value="1"/>
</dbReference>
<dbReference type="PANTHER" id="PTHR44177">
    <property type="entry name" value="TETRATRICOPEPTIDE REPEAT PROTEIN 8"/>
    <property type="match status" value="1"/>
</dbReference>
<protein>
    <submittedName>
        <fullName evidence="4">TPR_REGION domain-containing protein</fullName>
    </submittedName>
</protein>
<accession>A0A0N4ZJ99</accession>
<dbReference type="GO" id="GO:0036064">
    <property type="term" value="C:ciliary basal body"/>
    <property type="evidence" value="ECO:0007669"/>
    <property type="project" value="TreeGrafter"/>
</dbReference>
<name>A0A0N4ZJ99_PARTI</name>
<sequence>MSVDLTLDPYCKALTLFKYHQIKECHEVCSQILTKNPLDQAAWALKLSCFTEETYIDELENEEIGLTEMFMDDNIISKDARPGTSFNKPLTGTTSGTSQVMRPLTTAGRPISGVVRPMTTARPGTMERALRSSRTSKTSRPVSSSSVRQLRLGTASMVAQLDGSFINLGRLNIDKYSADPNVNKQLFEYVFYHEGDMKIAHQIAATATKACKYTEWYWKNSLGKVYYRLGMFRDAEKQFMSSLQNLFHIETYAFMSKVYVRLDQPNTAIEHLRTGLQIYRDDVTLQTHLARIYEQLGHIKQCVTIYRDILKYEASNIEAIACLGTHAFYDEQPEQALGYYRRILQMGVNNPALFMNLGLSCFAAQQLDISIACIEKSLTLGDNDIQSDLWYNVGYICISLGDNTSAARCYRLSITYNPDNGESYNNLGIILMKQNKYDKAIHFFKAAISKCPHLYEPHFNLAYIYHKNGDFLNALKYAKSCLLIFPKYIYAEQIKESVDRMIISG</sequence>
<feature type="repeat" description="TPR" evidence="1">
    <location>
        <begin position="387"/>
        <end position="420"/>
    </location>
</feature>